<keyword evidence="5 7" id="KW-0802">TPR repeat</keyword>
<dbReference type="SUPFAM" id="SSF48452">
    <property type="entry name" value="TPR-like"/>
    <property type="match status" value="1"/>
</dbReference>
<dbReference type="PANTHER" id="PTHR12558:SF10">
    <property type="entry name" value="CELL DIVISION CYCLE PROTEIN 23 HOMOLOG"/>
    <property type="match status" value="1"/>
</dbReference>
<dbReference type="GO" id="GO:0051301">
    <property type="term" value="P:cell division"/>
    <property type="evidence" value="ECO:0007669"/>
    <property type="project" value="UniProtKB-KW"/>
</dbReference>
<dbReference type="InterPro" id="IPR007192">
    <property type="entry name" value="APC8"/>
</dbReference>
<evidence type="ECO:0000256" key="1">
    <source>
        <dbReference type="ARBA" id="ARBA00022618"/>
    </source>
</evidence>
<keyword evidence="10" id="KW-1185">Reference proteome</keyword>
<organism evidence="9 10">
    <name type="scientific">Blomia tropicalis</name>
    <name type="common">Mite</name>
    <dbReference type="NCBI Taxonomy" id="40697"/>
    <lineage>
        <taxon>Eukaryota</taxon>
        <taxon>Metazoa</taxon>
        <taxon>Ecdysozoa</taxon>
        <taxon>Arthropoda</taxon>
        <taxon>Chelicerata</taxon>
        <taxon>Arachnida</taxon>
        <taxon>Acari</taxon>
        <taxon>Acariformes</taxon>
        <taxon>Sarcoptiformes</taxon>
        <taxon>Astigmata</taxon>
        <taxon>Glycyphagoidea</taxon>
        <taxon>Echimyopodidae</taxon>
        <taxon>Blomia</taxon>
    </lineage>
</organism>
<dbReference type="InterPro" id="IPR019734">
    <property type="entry name" value="TPR_rpt"/>
</dbReference>
<keyword evidence="2" id="KW-0677">Repeat</keyword>
<sequence>MNLNYIRSNLDEIYFQSSNRGLRQSAKWAAELLCSIKSGTEVNSRCLDDSGMNSTFDHPMEELKDRKTMDPHNNYDYRFAKSIFDLGEYERCAFFTQKYTDTETCFLHFYSKYLAIEKRRLDKMVEPSSVIPQCQLKIFLQLRTELEELFLNNMEIKEDCYMHYLHGIVLLKLGLDDEAIAALTKSVGFDPLCWCSWQQLSQIIEDETQFSKLKLPNHWLKNFFIASVYLELQLNENALSIYTDLLNTFVDNNYLRSQLAKVKYNLREVEQAIVLFGNIRSEDPYRLDSMDIYSNLLYVKEMQNELSSLAHVANQIDPFRVETCYCIANFFSLRGQHAKSVVYFSRALQLNPKHLSAWTLMGHEYVELKNTNAAIQAYRSAIKCNKRDFRAWYGLGQTYEILKMPAYSLYYYGMAHFLKPNDSRLITAIGQTYEKLSRYEDAANCYAKSGFSSLIRLALLYEKMDEEHKAAAVYNEYVNHFEEKQLAYNLATSDLTLAYKFLANYFFKNNKFQQAQTAAQMCMCFNETRDEAKELLNKIQAELDKNKCD</sequence>
<dbReference type="InterPro" id="IPR011990">
    <property type="entry name" value="TPR-like_helical_dom_sf"/>
</dbReference>
<dbReference type="Pfam" id="PF04049">
    <property type="entry name" value="ANAPC8"/>
    <property type="match status" value="1"/>
</dbReference>
<evidence type="ECO:0000256" key="7">
    <source>
        <dbReference type="PROSITE-ProRule" id="PRU00339"/>
    </source>
</evidence>
<dbReference type="AlphaFoldDB" id="A0A9Q0MC15"/>
<feature type="repeat" description="TPR" evidence="7">
    <location>
        <begin position="321"/>
        <end position="354"/>
    </location>
</feature>
<name>A0A9Q0MC15_BLOTA</name>
<dbReference type="GO" id="GO:0016567">
    <property type="term" value="P:protein ubiquitination"/>
    <property type="evidence" value="ECO:0007669"/>
    <property type="project" value="TreeGrafter"/>
</dbReference>
<keyword evidence="3" id="KW-0498">Mitosis</keyword>
<evidence type="ECO:0000256" key="5">
    <source>
        <dbReference type="ARBA" id="ARBA00022803"/>
    </source>
</evidence>
<reference evidence="9" key="1">
    <citation type="submission" date="2022-12" db="EMBL/GenBank/DDBJ databases">
        <title>Genome assemblies of Blomia tropicalis.</title>
        <authorList>
            <person name="Cui Y."/>
        </authorList>
    </citation>
    <scope>NUCLEOTIDE SEQUENCE</scope>
    <source>
        <tissue evidence="9">Adult mites</tissue>
    </source>
</reference>
<evidence type="ECO:0000313" key="10">
    <source>
        <dbReference type="Proteomes" id="UP001142055"/>
    </source>
</evidence>
<dbReference type="PROSITE" id="PS50005">
    <property type="entry name" value="TPR"/>
    <property type="match status" value="2"/>
</dbReference>
<dbReference type="Pfam" id="PF13414">
    <property type="entry name" value="TPR_11"/>
    <property type="match status" value="1"/>
</dbReference>
<dbReference type="GO" id="GO:0031145">
    <property type="term" value="P:anaphase-promoting complex-dependent catabolic process"/>
    <property type="evidence" value="ECO:0007669"/>
    <property type="project" value="TreeGrafter"/>
</dbReference>
<keyword evidence="6" id="KW-0131">Cell cycle</keyword>
<evidence type="ECO:0000313" key="9">
    <source>
        <dbReference type="EMBL" id="KAJ6220940.1"/>
    </source>
</evidence>
<dbReference type="Proteomes" id="UP001142055">
    <property type="component" value="Chromosome 2"/>
</dbReference>
<comment type="caution">
    <text evidence="9">The sequence shown here is derived from an EMBL/GenBank/DDBJ whole genome shotgun (WGS) entry which is preliminary data.</text>
</comment>
<accession>A0A9Q0MC15</accession>
<dbReference type="Gene3D" id="1.25.40.10">
    <property type="entry name" value="Tetratricopeptide repeat domain"/>
    <property type="match status" value="2"/>
</dbReference>
<evidence type="ECO:0000256" key="6">
    <source>
        <dbReference type="ARBA" id="ARBA00023306"/>
    </source>
</evidence>
<evidence type="ECO:0000259" key="8">
    <source>
        <dbReference type="Pfam" id="PF04049"/>
    </source>
</evidence>
<dbReference type="PANTHER" id="PTHR12558">
    <property type="entry name" value="CELL DIVISION CYCLE 16,23,27"/>
    <property type="match status" value="1"/>
</dbReference>
<evidence type="ECO:0000256" key="3">
    <source>
        <dbReference type="ARBA" id="ARBA00022776"/>
    </source>
</evidence>
<dbReference type="SMART" id="SM00028">
    <property type="entry name" value="TPR"/>
    <property type="match status" value="6"/>
</dbReference>
<dbReference type="GO" id="GO:0045842">
    <property type="term" value="P:positive regulation of mitotic metaphase/anaphase transition"/>
    <property type="evidence" value="ECO:0007669"/>
    <property type="project" value="TreeGrafter"/>
</dbReference>
<keyword evidence="1" id="KW-0132">Cell division</keyword>
<evidence type="ECO:0000256" key="4">
    <source>
        <dbReference type="ARBA" id="ARBA00022786"/>
    </source>
</evidence>
<dbReference type="GO" id="GO:0005680">
    <property type="term" value="C:anaphase-promoting complex"/>
    <property type="evidence" value="ECO:0007669"/>
    <property type="project" value="InterPro"/>
</dbReference>
<dbReference type="OMA" id="ERCLYHS"/>
<feature type="repeat" description="TPR" evidence="7">
    <location>
        <begin position="355"/>
        <end position="388"/>
    </location>
</feature>
<proteinExistence type="predicted"/>
<keyword evidence="4" id="KW-0833">Ubl conjugation pathway</keyword>
<evidence type="ECO:0000256" key="2">
    <source>
        <dbReference type="ARBA" id="ARBA00022737"/>
    </source>
</evidence>
<gene>
    <name evidence="9" type="ORF">RDWZM_006752</name>
</gene>
<feature type="domain" description="Cdc23" evidence="8">
    <location>
        <begin position="6"/>
        <end position="260"/>
    </location>
</feature>
<dbReference type="EMBL" id="JAPWDV010000002">
    <property type="protein sequence ID" value="KAJ6220940.1"/>
    <property type="molecule type" value="Genomic_DNA"/>
</dbReference>
<protein>
    <recommendedName>
        <fullName evidence="8">Cdc23 domain-containing protein</fullName>
    </recommendedName>
</protein>